<protein>
    <submittedName>
        <fullName evidence="3">Uncharacterized protein</fullName>
    </submittedName>
</protein>
<dbReference type="PANTHER" id="PTHR33372">
    <property type="match status" value="1"/>
</dbReference>
<evidence type="ECO:0000313" key="4">
    <source>
        <dbReference type="Proteomes" id="UP001188597"/>
    </source>
</evidence>
<feature type="transmembrane region" description="Helical" evidence="2">
    <location>
        <begin position="255"/>
        <end position="272"/>
    </location>
</feature>
<accession>A0AA89APY1</accession>
<organism evidence="3 4">
    <name type="scientific">Escallonia herrerae</name>
    <dbReference type="NCBI Taxonomy" id="1293975"/>
    <lineage>
        <taxon>Eukaryota</taxon>
        <taxon>Viridiplantae</taxon>
        <taxon>Streptophyta</taxon>
        <taxon>Embryophyta</taxon>
        <taxon>Tracheophyta</taxon>
        <taxon>Spermatophyta</taxon>
        <taxon>Magnoliopsida</taxon>
        <taxon>eudicotyledons</taxon>
        <taxon>Gunneridae</taxon>
        <taxon>Pentapetalae</taxon>
        <taxon>asterids</taxon>
        <taxon>campanulids</taxon>
        <taxon>Escalloniales</taxon>
        <taxon>Escalloniaceae</taxon>
        <taxon>Escallonia</taxon>
    </lineage>
</organism>
<keyword evidence="2" id="KW-0812">Transmembrane</keyword>
<feature type="region of interest" description="Disordered" evidence="1">
    <location>
        <begin position="17"/>
        <end position="41"/>
    </location>
</feature>
<keyword evidence="4" id="KW-1185">Reference proteome</keyword>
<dbReference type="AlphaFoldDB" id="A0AA89APY1"/>
<dbReference type="GO" id="GO:0031969">
    <property type="term" value="C:chloroplast membrane"/>
    <property type="evidence" value="ECO:0007669"/>
    <property type="project" value="TreeGrafter"/>
</dbReference>
<feature type="transmembrane region" description="Helical" evidence="2">
    <location>
        <begin position="317"/>
        <end position="341"/>
    </location>
</feature>
<dbReference type="EMBL" id="JAVXUP010001519">
    <property type="protein sequence ID" value="KAK3010682.1"/>
    <property type="molecule type" value="Genomic_DNA"/>
</dbReference>
<evidence type="ECO:0000256" key="1">
    <source>
        <dbReference type="SAM" id="MobiDB-lite"/>
    </source>
</evidence>
<comment type="caution">
    <text evidence="3">The sequence shown here is derived from an EMBL/GenBank/DDBJ whole genome shotgun (WGS) entry which is preliminary data.</text>
</comment>
<feature type="transmembrane region" description="Helical" evidence="2">
    <location>
        <begin position="284"/>
        <end position="305"/>
    </location>
</feature>
<reference evidence="3" key="1">
    <citation type="submission" date="2022-12" db="EMBL/GenBank/DDBJ databases">
        <title>Draft genome assemblies for two species of Escallonia (Escalloniales).</title>
        <authorList>
            <person name="Chanderbali A."/>
            <person name="Dervinis C."/>
            <person name="Anghel I."/>
            <person name="Soltis D."/>
            <person name="Soltis P."/>
            <person name="Zapata F."/>
        </authorList>
    </citation>
    <scope>NUCLEOTIDE SEQUENCE</scope>
    <source>
        <strain evidence="3">UCBG64.0493</strain>
        <tissue evidence="3">Leaf</tissue>
    </source>
</reference>
<dbReference type="InterPro" id="IPR021788">
    <property type="entry name" value="CPP1-like"/>
</dbReference>
<keyword evidence="2" id="KW-1133">Transmembrane helix</keyword>
<sequence length="342" mass="36477">MATTLSVRPSRAILCRDHAGSPRTRPPARRPDTAQMANTMSKKDRSWWGLVLSTSRRTLSGVLQAGSGSGFRADDSAPFEMSVENALKLLGVSDGASFEDILRAKNSIVAGCKDDQDMIAQVRILSAQTRLVTLLFHDWDLYTTVNLSGCINHMPCEIVEAAYDMLLMQSLSQRRSGKVVNSSIRYADVKTVSAPTMGSMPQWLQGTIKSSPISVEAPSTGDLGIQAGVYGALMVLTYVNGSSTSSGGSYGGADVPGLILATSFGASLYFMTKKKVKLVKFLSTGKATVITIGGLVAGAVVGSAVENWLQVDIVPFLGIHSPATVVSEFIILSQFLVSLYLR</sequence>
<evidence type="ECO:0000256" key="2">
    <source>
        <dbReference type="SAM" id="Phobius"/>
    </source>
</evidence>
<proteinExistence type="predicted"/>
<dbReference type="Proteomes" id="UP001188597">
    <property type="component" value="Unassembled WGS sequence"/>
</dbReference>
<dbReference type="Pfam" id="PF11833">
    <property type="entry name" value="CPP1-like"/>
    <property type="match status" value="1"/>
</dbReference>
<name>A0AA89APY1_9ASTE</name>
<gene>
    <name evidence="3" type="ORF">RJ639_011190</name>
</gene>
<evidence type="ECO:0000313" key="3">
    <source>
        <dbReference type="EMBL" id="KAK3010682.1"/>
    </source>
</evidence>
<dbReference type="PANTHER" id="PTHR33372:SF10">
    <property type="entry name" value="OS03G0137300 PROTEIN"/>
    <property type="match status" value="1"/>
</dbReference>
<keyword evidence="2" id="KW-0472">Membrane</keyword>